<protein>
    <recommendedName>
        <fullName evidence="8">Ion-translocating oxidoreductase complex subunit C</fullName>
        <ecNumber evidence="8">7.-.-.-</ecNumber>
    </recommendedName>
    <alternativeName>
        <fullName evidence="8">Rnf electron transport complex subunit C</fullName>
    </alternativeName>
</protein>
<keyword evidence="7 8" id="KW-0411">Iron-sulfur</keyword>
<evidence type="ECO:0000259" key="11">
    <source>
        <dbReference type="PROSITE" id="PS51379"/>
    </source>
</evidence>
<organism evidence="12 13">
    <name type="scientific">Parathalassolituus penaei</name>
    <dbReference type="NCBI Taxonomy" id="2997323"/>
    <lineage>
        <taxon>Bacteria</taxon>
        <taxon>Pseudomonadati</taxon>
        <taxon>Pseudomonadota</taxon>
        <taxon>Gammaproteobacteria</taxon>
        <taxon>Oceanospirillales</taxon>
        <taxon>Oceanospirillaceae</taxon>
        <taxon>Parathalassolituus</taxon>
    </lineage>
</organism>
<evidence type="ECO:0000256" key="5">
    <source>
        <dbReference type="ARBA" id="ARBA00022982"/>
    </source>
</evidence>
<keyword evidence="8" id="KW-1003">Cell membrane</keyword>
<feature type="domain" description="4Fe-4S ferredoxin-type" evidence="11">
    <location>
        <begin position="416"/>
        <end position="445"/>
    </location>
</feature>
<feature type="compositionally biased region" description="Low complexity" evidence="10">
    <location>
        <begin position="492"/>
        <end position="509"/>
    </location>
</feature>
<gene>
    <name evidence="12" type="primary">rsxC</name>
    <name evidence="8" type="synonym">rnfC</name>
    <name evidence="12" type="ORF">OUO13_00465</name>
</gene>
<dbReference type="PROSITE" id="PS00198">
    <property type="entry name" value="4FE4S_FER_1"/>
    <property type="match status" value="1"/>
</dbReference>
<evidence type="ECO:0000256" key="4">
    <source>
        <dbReference type="ARBA" id="ARBA00022737"/>
    </source>
</evidence>
<dbReference type="PROSITE" id="PS51379">
    <property type="entry name" value="4FE4S_FER_2"/>
    <property type="match status" value="2"/>
</dbReference>
<evidence type="ECO:0000256" key="6">
    <source>
        <dbReference type="ARBA" id="ARBA00023004"/>
    </source>
</evidence>
<feature type="region of interest" description="Disordered" evidence="10">
    <location>
        <begin position="678"/>
        <end position="703"/>
    </location>
</feature>
<dbReference type="GO" id="GO:0009055">
    <property type="term" value="F:electron transfer activity"/>
    <property type="evidence" value="ECO:0007669"/>
    <property type="project" value="InterPro"/>
</dbReference>
<keyword evidence="4 8" id="KW-0677">Repeat</keyword>
<feature type="coiled-coil region" evidence="9">
    <location>
        <begin position="785"/>
        <end position="844"/>
    </location>
</feature>
<evidence type="ECO:0000256" key="3">
    <source>
        <dbReference type="ARBA" id="ARBA00022723"/>
    </source>
</evidence>
<keyword evidence="6 8" id="KW-0408">Iron</keyword>
<feature type="compositionally biased region" description="Basic and acidic residues" evidence="10">
    <location>
        <begin position="606"/>
        <end position="617"/>
    </location>
</feature>
<dbReference type="InterPro" id="IPR019554">
    <property type="entry name" value="Soluble_ligand-bd"/>
</dbReference>
<dbReference type="Pfam" id="PF13375">
    <property type="entry name" value="RnfC_N"/>
    <property type="match status" value="1"/>
</dbReference>
<dbReference type="NCBIfam" id="TIGR01945">
    <property type="entry name" value="rnfC"/>
    <property type="match status" value="1"/>
</dbReference>
<keyword evidence="2 8" id="KW-0004">4Fe-4S</keyword>
<evidence type="ECO:0000256" key="7">
    <source>
        <dbReference type="ARBA" id="ARBA00023014"/>
    </source>
</evidence>
<dbReference type="GO" id="GO:0051539">
    <property type="term" value="F:4 iron, 4 sulfur cluster binding"/>
    <property type="evidence" value="ECO:0007669"/>
    <property type="project" value="UniProtKB-KW"/>
</dbReference>
<feature type="compositionally biased region" description="Low complexity" evidence="10">
    <location>
        <begin position="678"/>
        <end position="688"/>
    </location>
</feature>
<dbReference type="SUPFAM" id="SSF142019">
    <property type="entry name" value="Nqo1 FMN-binding domain-like"/>
    <property type="match status" value="1"/>
</dbReference>
<evidence type="ECO:0000256" key="8">
    <source>
        <dbReference type="HAMAP-Rule" id="MF_00461"/>
    </source>
</evidence>
<dbReference type="HAMAP" id="MF_00461">
    <property type="entry name" value="RsxC_RnfC"/>
    <property type="match status" value="1"/>
</dbReference>
<keyword evidence="8" id="KW-1278">Translocase</keyword>
<evidence type="ECO:0000256" key="1">
    <source>
        <dbReference type="ARBA" id="ARBA00022448"/>
    </source>
</evidence>
<feature type="binding site" evidence="8">
    <location>
        <position position="435"/>
    </location>
    <ligand>
        <name>[4Fe-4S] cluster</name>
        <dbReference type="ChEBI" id="CHEBI:49883"/>
        <label>1</label>
    </ligand>
</feature>
<dbReference type="Pfam" id="PF01512">
    <property type="entry name" value="Complex1_51K"/>
    <property type="match status" value="1"/>
</dbReference>
<reference evidence="12" key="1">
    <citation type="submission" date="2022-11" db="EMBL/GenBank/DDBJ databases">
        <title>Parathalassolutuus dongxingensis gen. nov., sp. nov., a novel member of family Oceanospirillaceae isolated from a coastal shrimp pond in Guangxi, China.</title>
        <authorList>
            <person name="Chen H."/>
        </authorList>
    </citation>
    <scope>NUCLEOTIDE SEQUENCE</scope>
    <source>
        <strain evidence="12">G-43</strain>
    </source>
</reference>
<feature type="coiled-coil region" evidence="9">
    <location>
        <begin position="622"/>
        <end position="667"/>
    </location>
</feature>
<keyword evidence="1 8" id="KW-0813">Transport</keyword>
<evidence type="ECO:0000313" key="13">
    <source>
        <dbReference type="Proteomes" id="UP001150830"/>
    </source>
</evidence>
<dbReference type="RefSeq" id="WP_283171880.1">
    <property type="nucleotide sequence ID" value="NZ_JAPNOA010000003.1"/>
</dbReference>
<evidence type="ECO:0000313" key="12">
    <source>
        <dbReference type="EMBL" id="MCY0963662.1"/>
    </source>
</evidence>
<dbReference type="Proteomes" id="UP001150830">
    <property type="component" value="Unassembled WGS sequence"/>
</dbReference>
<sequence>MTHMIQLHTFHGGIHPAENKSQSNGTPIRTAPLASELVLPFQQHIGAPAAPCVEVGARVLKGQVIANPQGFVSLPVHAPTSGIVVAIENRAIPHVSGLEEPCIVLRPDGQDEWIAHQSLCAELGVDDITDIEPAQLVHQIRMAGIAGMGGAGFPSAVKLSVKRDEQGQSPIDTLILNGAECEPYITSDDMLMRERAAEVVRGAQILLYILGAKRCLIGVEDNKPEAIAALNAALVQLHEEHHIDVVKIPTKYPSGGEKQLIRILTGLEVPSGGIPAQIGIVCQNVASAAAVHRAVDIGEPLISRITTVTGDAIKHPGNWEVALGTPASHLLQLAGYQPQKQPRVIMGGPMMGFTLPSVDMPLVKTSNCLLAPTAKELPLNDMAMACIRCGMCTEACPVELLPQQLYWFSRSEEFDKAEQHNLFDCIECGACSYVCPSQIPLVQYYRHAKGSIREERAAQKKAEQARERFERRQARQEREAAEKEAKRKARAEAAANSQSAKPAPAAAPTVAASASAPAAAATSETLEKLQKQLTATQTAIAKTKEKLAEAQAALAAGDESQATKITALESGLEKSQTKMKDLAKDIAAEKKALKAAPPAAASTAEGTDKGDPNSPERLKRKWETAQGRLDAAQSRLAEAREQGLDTVAALEEGVRKQQERVDEAKAAWQQAESGAAAPVSTAVAVTESATDKGDPNSPERLKRKWETAQGRLDAAQSRLTEAREQGLDTVAALEEGVRKQQERVNEAKAAWEQASGAQPAATDTPAATVAALAPAVAPAAAEADIAALRSKVLAAQDRVNKAQERLDMAREQNLPTVDALASGVAKQQEKLDQLQQQLAAVTSTAGTH</sequence>
<dbReference type="InterPro" id="IPR017896">
    <property type="entry name" value="4Fe4S_Fe-S-bd"/>
</dbReference>
<dbReference type="GO" id="GO:0005886">
    <property type="term" value="C:plasma membrane"/>
    <property type="evidence" value="ECO:0007669"/>
    <property type="project" value="UniProtKB-SubCell"/>
</dbReference>
<keyword evidence="8" id="KW-0997">Cell inner membrane</keyword>
<feature type="binding site" evidence="8">
    <location>
        <position position="425"/>
    </location>
    <ligand>
        <name>[4Fe-4S] cluster</name>
        <dbReference type="ChEBI" id="CHEBI:49883"/>
        <label>2</label>
    </ligand>
</feature>
<evidence type="ECO:0000256" key="10">
    <source>
        <dbReference type="SAM" id="MobiDB-lite"/>
    </source>
</evidence>
<feature type="region of interest" description="Disordered" evidence="10">
    <location>
        <begin position="593"/>
        <end position="617"/>
    </location>
</feature>
<feature type="region of interest" description="Disordered" evidence="10">
    <location>
        <begin position="457"/>
        <end position="509"/>
    </location>
</feature>
<feature type="binding site" evidence="8">
    <location>
        <position position="428"/>
    </location>
    <ligand>
        <name>[4Fe-4S] cluster</name>
        <dbReference type="ChEBI" id="CHEBI:49883"/>
        <label>2</label>
    </ligand>
</feature>
<comment type="subcellular location">
    <subcellularLocation>
        <location evidence="8">Cell inner membrane</location>
        <topology evidence="8">Peripheral membrane protein</topology>
    </subcellularLocation>
</comment>
<feature type="binding site" evidence="8">
    <location>
        <position position="386"/>
    </location>
    <ligand>
        <name>[4Fe-4S] cluster</name>
        <dbReference type="ChEBI" id="CHEBI:49883"/>
        <label>1</label>
    </ligand>
</feature>
<keyword evidence="13" id="KW-1185">Reference proteome</keyword>
<comment type="subunit">
    <text evidence="8">The complex is composed of six subunits: RnfA, RnfB, RnfC, RnfD, RnfE and RnfG.</text>
</comment>
<feature type="binding site" evidence="8">
    <location>
        <position position="392"/>
    </location>
    <ligand>
        <name>[4Fe-4S] cluster</name>
        <dbReference type="ChEBI" id="CHEBI:49883"/>
        <label>1</label>
    </ligand>
</feature>
<dbReference type="InterPro" id="IPR010208">
    <property type="entry name" value="Ion_transpt_RnfC/RsxC"/>
</dbReference>
<dbReference type="GO" id="GO:0022900">
    <property type="term" value="P:electron transport chain"/>
    <property type="evidence" value="ECO:0007669"/>
    <property type="project" value="UniProtKB-UniRule"/>
</dbReference>
<feature type="binding site" evidence="8">
    <location>
        <position position="431"/>
    </location>
    <ligand>
        <name>[4Fe-4S] cluster</name>
        <dbReference type="ChEBI" id="CHEBI:49883"/>
        <label>2</label>
    </ligand>
</feature>
<comment type="function">
    <text evidence="8">Part of a membrane-bound complex that couples electron transfer with translocation of ions across the membrane.</text>
</comment>
<dbReference type="Pfam" id="PF10531">
    <property type="entry name" value="SLBB"/>
    <property type="match status" value="1"/>
</dbReference>
<dbReference type="Gene3D" id="3.40.50.11540">
    <property type="entry name" value="NADH-ubiquinone oxidoreductase 51kDa subunit"/>
    <property type="match status" value="1"/>
</dbReference>
<dbReference type="InterPro" id="IPR037225">
    <property type="entry name" value="Nuo51_FMN-bd_sf"/>
</dbReference>
<feature type="binding site" evidence="8">
    <location>
        <position position="396"/>
    </location>
    <ligand>
        <name>[4Fe-4S] cluster</name>
        <dbReference type="ChEBI" id="CHEBI:49883"/>
        <label>2</label>
    </ligand>
</feature>
<proteinExistence type="inferred from homology"/>
<dbReference type="AlphaFoldDB" id="A0A9X3EA22"/>
<keyword evidence="3 8" id="KW-0479">Metal-binding</keyword>
<comment type="similarity">
    <text evidence="8">Belongs to the 4Fe4S bacterial-type ferredoxin family. RnfC subfamily.</text>
</comment>
<feature type="coiled-coil region" evidence="9">
    <location>
        <begin position="519"/>
        <end position="592"/>
    </location>
</feature>
<feature type="compositionally biased region" description="Basic and acidic residues" evidence="10">
    <location>
        <begin position="457"/>
        <end position="485"/>
    </location>
</feature>
<dbReference type="Pfam" id="PF12838">
    <property type="entry name" value="Fer4_7"/>
    <property type="match status" value="1"/>
</dbReference>
<dbReference type="Gene3D" id="3.30.70.20">
    <property type="match status" value="1"/>
</dbReference>
<comment type="caution">
    <text evidence="12">The sequence shown here is derived from an EMBL/GenBank/DDBJ whole genome shotgun (WGS) entry which is preliminary data.</text>
</comment>
<keyword evidence="5 8" id="KW-0249">Electron transport</keyword>
<dbReference type="FunFam" id="3.30.70.20:FF:000044">
    <property type="entry name" value="Ion-translocating oxidoreductase complex subunit C"/>
    <property type="match status" value="1"/>
</dbReference>
<dbReference type="PANTHER" id="PTHR43034:SF2">
    <property type="entry name" value="ION-TRANSLOCATING OXIDOREDUCTASE COMPLEX SUBUNIT C"/>
    <property type="match status" value="1"/>
</dbReference>
<feature type="compositionally biased region" description="Basic and acidic residues" evidence="10">
    <location>
        <begin position="689"/>
        <end position="703"/>
    </location>
</feature>
<dbReference type="PANTHER" id="PTHR43034">
    <property type="entry name" value="ION-TRANSLOCATING OXIDOREDUCTASE COMPLEX SUBUNIT C"/>
    <property type="match status" value="1"/>
</dbReference>
<feature type="coiled-coil region" evidence="9">
    <location>
        <begin position="705"/>
        <end position="750"/>
    </location>
</feature>
<evidence type="ECO:0000256" key="9">
    <source>
        <dbReference type="SAM" id="Coils"/>
    </source>
</evidence>
<dbReference type="InterPro" id="IPR017900">
    <property type="entry name" value="4Fe4S_Fe_S_CS"/>
</dbReference>
<feature type="domain" description="4Fe-4S ferredoxin-type" evidence="11">
    <location>
        <begin position="376"/>
        <end position="406"/>
    </location>
</feature>
<dbReference type="EMBL" id="JAPNOA010000003">
    <property type="protein sequence ID" value="MCY0963662.1"/>
    <property type="molecule type" value="Genomic_DNA"/>
</dbReference>
<accession>A0A9X3EA22</accession>
<name>A0A9X3EA22_9GAMM</name>
<keyword evidence="9" id="KW-0175">Coiled coil</keyword>
<dbReference type="NCBIfam" id="NF003454">
    <property type="entry name" value="PRK05035.1"/>
    <property type="match status" value="1"/>
</dbReference>
<dbReference type="InterPro" id="IPR026902">
    <property type="entry name" value="RnfC_N"/>
</dbReference>
<dbReference type="EC" id="7.-.-.-" evidence="8"/>
<dbReference type="InterPro" id="IPR011538">
    <property type="entry name" value="Nuo51_FMN-bd"/>
</dbReference>
<comment type="cofactor">
    <cofactor evidence="8">
        <name>[4Fe-4S] cluster</name>
        <dbReference type="ChEBI" id="CHEBI:49883"/>
    </cofactor>
    <text evidence="8">Binds 2 [4Fe-4S] clusters per subunit.</text>
</comment>
<feature type="binding site" evidence="8">
    <location>
        <position position="389"/>
    </location>
    <ligand>
        <name>[4Fe-4S] cluster</name>
        <dbReference type="ChEBI" id="CHEBI:49883"/>
        <label>1</label>
    </ligand>
</feature>
<evidence type="ECO:0000256" key="2">
    <source>
        <dbReference type="ARBA" id="ARBA00022485"/>
    </source>
</evidence>
<dbReference type="SUPFAM" id="SSF46548">
    <property type="entry name" value="alpha-helical ferredoxin"/>
    <property type="match status" value="1"/>
</dbReference>
<dbReference type="GO" id="GO:0046872">
    <property type="term" value="F:metal ion binding"/>
    <property type="evidence" value="ECO:0007669"/>
    <property type="project" value="UniProtKB-KW"/>
</dbReference>
<keyword evidence="8" id="KW-0472">Membrane</keyword>